<dbReference type="GO" id="GO:0016042">
    <property type="term" value="P:lipid catabolic process"/>
    <property type="evidence" value="ECO:0007669"/>
    <property type="project" value="InterPro"/>
</dbReference>
<keyword evidence="2" id="KW-0378">Hydrolase</keyword>
<sequence>MRRAWRTVALVTATVALLLPGRVAVAEPGLAGANDWTCTPSASHPRPVVLVHGSGSDIYRAFPVLAVLLRAEGYCVFARNIGGVPAWYDPSKIVWGTADIRRSGDELRSFVDEVRARTGSTQVDIVGHSSGGTVARQYLKNGGAGAVRSLVLVSSANNGTTFAGLRGLYPDLASLGMREDQIAGQVFGAAGTQMQVGSTLLADLDAGGQTIAGVRYTAIATRDDEVATPPETAFLAAADNVRNVWVQDGCPTNRVAHGSMLIDPRALHLVLAALDPDYGRTHTPPCAS</sequence>
<comment type="caution">
    <text evidence="2">The sequence shown here is derived from an EMBL/GenBank/DDBJ whole genome shotgun (WGS) entry which is preliminary data.</text>
</comment>
<evidence type="ECO:0000313" key="2">
    <source>
        <dbReference type="EMBL" id="MBJ8338715.1"/>
    </source>
</evidence>
<gene>
    <name evidence="2" type="ORF">JGU71_07440</name>
</gene>
<dbReference type="PANTHER" id="PTHR32015">
    <property type="entry name" value="FASTING INDUCED LIPASE"/>
    <property type="match status" value="1"/>
</dbReference>
<evidence type="ECO:0000313" key="3">
    <source>
        <dbReference type="Proteomes" id="UP000655868"/>
    </source>
</evidence>
<evidence type="ECO:0000256" key="1">
    <source>
        <dbReference type="SAM" id="SignalP"/>
    </source>
</evidence>
<dbReference type="InterPro" id="IPR002918">
    <property type="entry name" value="Lipase_EstA/Esterase_EstB"/>
</dbReference>
<dbReference type="InterPro" id="IPR029058">
    <property type="entry name" value="AB_hydrolase_fold"/>
</dbReference>
<dbReference type="EMBL" id="JAEMNV010000002">
    <property type="protein sequence ID" value="MBJ8338715.1"/>
    <property type="molecule type" value="Genomic_DNA"/>
</dbReference>
<accession>A0A934U227</accession>
<feature type="chain" id="PRO_5036931460" evidence="1">
    <location>
        <begin position="27"/>
        <end position="288"/>
    </location>
</feature>
<dbReference type="Gene3D" id="3.40.50.1820">
    <property type="entry name" value="alpha/beta hydrolase"/>
    <property type="match status" value="1"/>
</dbReference>
<reference evidence="2" key="1">
    <citation type="submission" date="2020-12" db="EMBL/GenBank/DDBJ databases">
        <title>Antrihabitans popcorni sp. nov. and Antrihabitans auranticaus sp. nov., isolated from a larva cave.</title>
        <authorList>
            <person name="Lee S.D."/>
            <person name="Kim I.S."/>
        </authorList>
    </citation>
    <scope>NUCLEOTIDE SEQUENCE</scope>
    <source>
        <strain evidence="2">YC3-6</strain>
    </source>
</reference>
<keyword evidence="1" id="KW-0732">Signal</keyword>
<keyword evidence="3" id="KW-1185">Reference proteome</keyword>
<protein>
    <submittedName>
        <fullName evidence="2">Alpha/beta fold hydrolase</fullName>
    </submittedName>
</protein>
<dbReference type="Proteomes" id="UP000655868">
    <property type="component" value="Unassembled WGS sequence"/>
</dbReference>
<proteinExistence type="predicted"/>
<name>A0A934U227_9NOCA</name>
<dbReference type="AlphaFoldDB" id="A0A934U227"/>
<dbReference type="GO" id="GO:0016298">
    <property type="term" value="F:lipase activity"/>
    <property type="evidence" value="ECO:0007669"/>
    <property type="project" value="TreeGrafter"/>
</dbReference>
<feature type="signal peptide" evidence="1">
    <location>
        <begin position="1"/>
        <end position="26"/>
    </location>
</feature>
<dbReference type="SUPFAM" id="SSF53474">
    <property type="entry name" value="alpha/beta-Hydrolases"/>
    <property type="match status" value="1"/>
</dbReference>
<dbReference type="Pfam" id="PF01674">
    <property type="entry name" value="Lipase_2"/>
    <property type="match status" value="1"/>
</dbReference>
<organism evidence="2 3">
    <name type="scientific">Antrihabitans stalagmiti</name>
    <dbReference type="NCBI Taxonomy" id="2799499"/>
    <lineage>
        <taxon>Bacteria</taxon>
        <taxon>Bacillati</taxon>
        <taxon>Actinomycetota</taxon>
        <taxon>Actinomycetes</taxon>
        <taxon>Mycobacteriales</taxon>
        <taxon>Nocardiaceae</taxon>
        <taxon>Antrihabitans</taxon>
    </lineage>
</organism>
<dbReference type="PANTHER" id="PTHR32015:SF1">
    <property type="entry name" value="LIPASE"/>
    <property type="match status" value="1"/>
</dbReference>